<feature type="coiled-coil region" evidence="1">
    <location>
        <begin position="30"/>
        <end position="85"/>
    </location>
</feature>
<dbReference type="AlphaFoldDB" id="A0A660SMF8"/>
<sequence length="88" mass="9774">MNKILTRITLLVAMAMLTIGLMGCGPKMANKKQLSELDEAKSAFESAQTKYDNLISEKDKLETQKANLATQLENITIELNECNEKIGK</sequence>
<dbReference type="Proteomes" id="UP000271125">
    <property type="component" value="Unassembled WGS sequence"/>
</dbReference>
<comment type="caution">
    <text evidence="2">The sequence shown here is derived from an EMBL/GenBank/DDBJ whole genome shotgun (WGS) entry which is preliminary data.</text>
</comment>
<accession>A0A660SMF8</accession>
<organism evidence="2 3">
    <name type="scientific">candidate division TA06 bacterium</name>
    <dbReference type="NCBI Taxonomy" id="2250710"/>
    <lineage>
        <taxon>Bacteria</taxon>
        <taxon>Bacteria division TA06</taxon>
    </lineage>
</organism>
<name>A0A660SMF8_UNCT6</name>
<dbReference type="PROSITE" id="PS51257">
    <property type="entry name" value="PROKAR_LIPOPROTEIN"/>
    <property type="match status" value="1"/>
</dbReference>
<proteinExistence type="predicted"/>
<evidence type="ECO:0000256" key="1">
    <source>
        <dbReference type="SAM" id="Coils"/>
    </source>
</evidence>
<protein>
    <submittedName>
        <fullName evidence="2">Uncharacterized protein</fullName>
    </submittedName>
</protein>
<evidence type="ECO:0000313" key="3">
    <source>
        <dbReference type="Proteomes" id="UP000271125"/>
    </source>
</evidence>
<evidence type="ECO:0000313" key="2">
    <source>
        <dbReference type="EMBL" id="RKX71150.1"/>
    </source>
</evidence>
<gene>
    <name evidence="2" type="ORF">DRP43_02715</name>
</gene>
<reference evidence="2 3" key="1">
    <citation type="submission" date="2018-06" db="EMBL/GenBank/DDBJ databases">
        <title>Extensive metabolic versatility and redundancy in microbially diverse, dynamic hydrothermal sediments.</title>
        <authorList>
            <person name="Dombrowski N."/>
            <person name="Teske A."/>
            <person name="Baker B.J."/>
        </authorList>
    </citation>
    <scope>NUCLEOTIDE SEQUENCE [LARGE SCALE GENOMIC DNA]</scope>
    <source>
        <strain evidence="2">B10_G13</strain>
    </source>
</reference>
<dbReference type="EMBL" id="QNBD01000102">
    <property type="protein sequence ID" value="RKX71150.1"/>
    <property type="molecule type" value="Genomic_DNA"/>
</dbReference>
<keyword evidence="1" id="KW-0175">Coiled coil</keyword>